<dbReference type="PIRSF" id="PIRSF000538">
    <property type="entry name" value="GlpK"/>
    <property type="match status" value="1"/>
</dbReference>
<dbReference type="SUPFAM" id="SSF53067">
    <property type="entry name" value="Actin-like ATPase domain"/>
    <property type="match status" value="2"/>
</dbReference>
<dbReference type="InterPro" id="IPR018485">
    <property type="entry name" value="FGGY_C"/>
</dbReference>
<dbReference type="PANTHER" id="PTHR43095:SF5">
    <property type="entry name" value="XYLULOSE KINASE"/>
    <property type="match status" value="1"/>
</dbReference>
<evidence type="ECO:0000259" key="5">
    <source>
        <dbReference type="Pfam" id="PF02782"/>
    </source>
</evidence>
<dbReference type="Proteomes" id="UP000054683">
    <property type="component" value="Unassembled WGS sequence"/>
</dbReference>
<dbReference type="InterPro" id="IPR050406">
    <property type="entry name" value="FGGY_Carb_Kinase"/>
</dbReference>
<feature type="domain" description="Carbohydrate kinase FGGY C-terminal" evidence="5">
    <location>
        <begin position="390"/>
        <end position="507"/>
    </location>
</feature>
<dbReference type="InterPro" id="IPR000577">
    <property type="entry name" value="Carb_kinase_FGGY"/>
</dbReference>
<evidence type="ECO:0000256" key="2">
    <source>
        <dbReference type="ARBA" id="ARBA00022679"/>
    </source>
</evidence>
<evidence type="ECO:0000256" key="1">
    <source>
        <dbReference type="ARBA" id="ARBA00009156"/>
    </source>
</evidence>
<comment type="similarity">
    <text evidence="1">Belongs to the FGGY kinase family.</text>
</comment>
<dbReference type="Gene3D" id="3.30.420.40">
    <property type="match status" value="2"/>
</dbReference>
<accession>A0A158EU15</accession>
<dbReference type="EMBL" id="FCOK02000001">
    <property type="protein sequence ID" value="SAL11027.1"/>
    <property type="molecule type" value="Genomic_DNA"/>
</dbReference>
<dbReference type="CDD" id="cd07808">
    <property type="entry name" value="ASKHA_NBD_FGGY_EcXK-like"/>
    <property type="match status" value="1"/>
</dbReference>
<keyword evidence="2" id="KW-0808">Transferase</keyword>
<dbReference type="Pfam" id="PF02782">
    <property type="entry name" value="FGGY_C"/>
    <property type="match status" value="1"/>
</dbReference>
<evidence type="ECO:0000259" key="4">
    <source>
        <dbReference type="Pfam" id="PF00370"/>
    </source>
</evidence>
<dbReference type="Pfam" id="PF00370">
    <property type="entry name" value="FGGY_N"/>
    <property type="match status" value="1"/>
</dbReference>
<reference evidence="6 7" key="1">
    <citation type="submission" date="2016-01" db="EMBL/GenBank/DDBJ databases">
        <authorList>
            <person name="Oliw E.H."/>
        </authorList>
    </citation>
    <scope>NUCLEOTIDE SEQUENCE [LARGE SCALE GENOMIC DNA]</scope>
    <source>
        <strain evidence="6">LMG 27134</strain>
    </source>
</reference>
<keyword evidence="3 6" id="KW-0418">Kinase</keyword>
<dbReference type="InterPro" id="IPR018484">
    <property type="entry name" value="FGGY_N"/>
</dbReference>
<evidence type="ECO:0000256" key="3">
    <source>
        <dbReference type="ARBA" id="ARBA00022777"/>
    </source>
</evidence>
<feature type="domain" description="Carbohydrate kinase FGGY N-terminal" evidence="4">
    <location>
        <begin position="84"/>
        <end position="313"/>
    </location>
</feature>
<gene>
    <name evidence="6" type="ORF">AWB69_00245</name>
</gene>
<dbReference type="GO" id="GO:0005975">
    <property type="term" value="P:carbohydrate metabolic process"/>
    <property type="evidence" value="ECO:0007669"/>
    <property type="project" value="InterPro"/>
</dbReference>
<dbReference type="AlphaFoldDB" id="A0A158EU15"/>
<evidence type="ECO:0000313" key="7">
    <source>
        <dbReference type="Proteomes" id="UP000054683"/>
    </source>
</evidence>
<name>A0A158EU15_9BURK</name>
<dbReference type="InterPro" id="IPR043129">
    <property type="entry name" value="ATPase_NBD"/>
</dbReference>
<organism evidence="6 7">
    <name type="scientific">Caballeronia udeis</name>
    <dbReference type="NCBI Taxonomy" id="1232866"/>
    <lineage>
        <taxon>Bacteria</taxon>
        <taxon>Pseudomonadati</taxon>
        <taxon>Pseudomonadota</taxon>
        <taxon>Betaproteobacteria</taxon>
        <taxon>Burkholderiales</taxon>
        <taxon>Burkholderiaceae</taxon>
        <taxon>Caballeronia</taxon>
    </lineage>
</organism>
<protein>
    <submittedName>
        <fullName evidence="6">Xylulokinase</fullName>
    </submittedName>
</protein>
<dbReference type="PANTHER" id="PTHR43095">
    <property type="entry name" value="SUGAR KINASE"/>
    <property type="match status" value="1"/>
</dbReference>
<proteinExistence type="inferred from homology"/>
<sequence>MAPLAGLICRECLNIVSGVVKPRLAGEGRLASRLAGHSDTRRGYDGYLPLRIVGFPEARCRQRVNPSQPVFTAYFFLRISMRFLGIDLGTASLKLAIVDEDGHERAFASVAYAVTTPFPGWAETSVESWWNALRDAAARLPAHEREQVNAIGFSGQMHGVVVTDENNHALRPAMLWPDTRALDLLDAWPAPQPNPVAPGMAGPLLRWLAVNEPAVMNKTRWALQPKDWLRTALGGEVCTDPSDACATALAAPSGVWDDALIAEIGLRREWFAPLAPSYAAAGTLNAEGAKLLGLRAGIVLAVGAGDTACAALGSGLFADGDALLTTGSGGQIVVVSADAPASVTGLHAYRAATDQWYRMAAMQNVGVALEAVRGWLGYTDWPSAYEDAFSAPASTHLTFLPYVSGERSPWMNPAARGGWLGLGLGDTRGTMMRAAFEGVAFALRAGLDAIRLNSGSSAVVRTLRLAGGGSIDPRWRQLLADALDADLQAVDCPNAATRGAAMLGGIALGSWHAADLAALAPSATLVASPGDDEDLALRHTRFIDLYQRNASWF</sequence>
<evidence type="ECO:0000313" key="6">
    <source>
        <dbReference type="EMBL" id="SAL11027.1"/>
    </source>
</evidence>
<dbReference type="GO" id="GO:0016301">
    <property type="term" value="F:kinase activity"/>
    <property type="evidence" value="ECO:0007669"/>
    <property type="project" value="UniProtKB-KW"/>
</dbReference>